<evidence type="ECO:0000313" key="3">
    <source>
        <dbReference type="Proteomes" id="UP000688137"/>
    </source>
</evidence>
<reference evidence="2" key="1">
    <citation type="submission" date="2021-01" db="EMBL/GenBank/DDBJ databases">
        <authorList>
            <consortium name="Genoscope - CEA"/>
            <person name="William W."/>
        </authorList>
    </citation>
    <scope>NUCLEOTIDE SEQUENCE</scope>
</reference>
<dbReference type="EMBL" id="CAJJDM010000112">
    <property type="protein sequence ID" value="CAD8099269.1"/>
    <property type="molecule type" value="Genomic_DNA"/>
</dbReference>
<dbReference type="AlphaFoldDB" id="A0A8S1P882"/>
<dbReference type="OMA" id="QKNRIPE"/>
<evidence type="ECO:0000313" key="2">
    <source>
        <dbReference type="EMBL" id="CAD8099269.1"/>
    </source>
</evidence>
<protein>
    <submittedName>
        <fullName evidence="2">Uncharacterized protein</fullName>
    </submittedName>
</protein>
<organism evidence="2 3">
    <name type="scientific">Paramecium primaurelia</name>
    <dbReference type="NCBI Taxonomy" id="5886"/>
    <lineage>
        <taxon>Eukaryota</taxon>
        <taxon>Sar</taxon>
        <taxon>Alveolata</taxon>
        <taxon>Ciliophora</taxon>
        <taxon>Intramacronucleata</taxon>
        <taxon>Oligohymenophorea</taxon>
        <taxon>Peniculida</taxon>
        <taxon>Parameciidae</taxon>
        <taxon>Paramecium</taxon>
    </lineage>
</organism>
<proteinExistence type="predicted"/>
<feature type="compositionally biased region" description="Polar residues" evidence="1">
    <location>
        <begin position="117"/>
        <end position="128"/>
    </location>
</feature>
<feature type="region of interest" description="Disordered" evidence="1">
    <location>
        <begin position="108"/>
        <end position="128"/>
    </location>
</feature>
<gene>
    <name evidence="2" type="ORF">PPRIM_AZ9-3.1.T1090062</name>
</gene>
<comment type="caution">
    <text evidence="2">The sequence shown here is derived from an EMBL/GenBank/DDBJ whole genome shotgun (WGS) entry which is preliminary data.</text>
</comment>
<sequence length="167" mass="19552">MNHRHKTELTERHLNYDINYDSIIIVKDQEQKNKTPQALLSLQLYGKQTPNQSTKMVKHFKHTQRITLSSLKKAQAIYSPNFNSKQKNRIPESPANFRIKPNNLKLNSLNPSKPSLHTPSTKTQDSQLEWQTPFDFKTSISKIKQILSPNNPKKYQIDFTKFKKSIY</sequence>
<evidence type="ECO:0000256" key="1">
    <source>
        <dbReference type="SAM" id="MobiDB-lite"/>
    </source>
</evidence>
<keyword evidence="3" id="KW-1185">Reference proteome</keyword>
<accession>A0A8S1P882</accession>
<dbReference type="Proteomes" id="UP000688137">
    <property type="component" value="Unassembled WGS sequence"/>
</dbReference>
<name>A0A8S1P882_PARPR</name>